<evidence type="ECO:0000259" key="19">
    <source>
        <dbReference type="Pfam" id="PF00361"/>
    </source>
</evidence>
<evidence type="ECO:0000256" key="13">
    <source>
        <dbReference type="ARBA" id="ARBA00023075"/>
    </source>
</evidence>
<feature type="transmembrane region" description="Helical" evidence="18">
    <location>
        <begin position="54"/>
        <end position="75"/>
    </location>
</feature>
<feature type="transmembrane region" description="Helical" evidence="18">
    <location>
        <begin position="7"/>
        <end position="34"/>
    </location>
</feature>
<gene>
    <name evidence="21" type="primary">ND5</name>
</gene>
<dbReference type="Pfam" id="PF06455">
    <property type="entry name" value="NADH5_C"/>
    <property type="match status" value="1"/>
</dbReference>
<comment type="function">
    <text evidence="1">Core subunit of the mitochondrial membrane respiratory chain NADH dehydrogenase (Complex I) that is believed to belong to the minimal assembly required for catalysis. Complex I functions in the transfer of electrons from NADH to the respiratory chain. The immediate electron acceptor for the enzyme is believed to be ubiquinone.</text>
</comment>
<evidence type="ECO:0000256" key="15">
    <source>
        <dbReference type="ARBA" id="ARBA00023136"/>
    </source>
</evidence>
<protein>
    <recommendedName>
        <fullName evidence="4">NADH-ubiquinone oxidoreductase chain 5</fullName>
        <ecNumber evidence="3">7.1.1.2</ecNumber>
    </recommendedName>
    <alternativeName>
        <fullName evidence="16">NADH dehydrogenase subunit 5</fullName>
    </alternativeName>
</protein>
<feature type="transmembrane region" description="Helical" evidence="18">
    <location>
        <begin position="545"/>
        <end position="561"/>
    </location>
</feature>
<dbReference type="GO" id="GO:0015990">
    <property type="term" value="P:electron transport coupled proton transport"/>
    <property type="evidence" value="ECO:0007669"/>
    <property type="project" value="TreeGrafter"/>
</dbReference>
<evidence type="ECO:0000256" key="12">
    <source>
        <dbReference type="ARBA" id="ARBA00023027"/>
    </source>
</evidence>
<feature type="transmembrane region" description="Helical" evidence="18">
    <location>
        <begin position="418"/>
        <end position="446"/>
    </location>
</feature>
<evidence type="ECO:0000256" key="18">
    <source>
        <dbReference type="SAM" id="Phobius"/>
    </source>
</evidence>
<dbReference type="InterPro" id="IPR010934">
    <property type="entry name" value="NADH_DH_su5_C"/>
</dbReference>
<keyword evidence="10" id="KW-0249">Electron transport</keyword>
<keyword evidence="13" id="KW-0830">Ubiquinone</keyword>
<evidence type="ECO:0000313" key="21">
    <source>
        <dbReference type="EMBL" id="UBS93998.1"/>
    </source>
</evidence>
<evidence type="ECO:0000256" key="4">
    <source>
        <dbReference type="ARBA" id="ARBA00021096"/>
    </source>
</evidence>
<keyword evidence="12" id="KW-0520">NAD</keyword>
<keyword evidence="9" id="KW-1278">Translocase</keyword>
<evidence type="ECO:0000256" key="11">
    <source>
        <dbReference type="ARBA" id="ARBA00022989"/>
    </source>
</evidence>
<dbReference type="GO" id="GO:0005743">
    <property type="term" value="C:mitochondrial inner membrane"/>
    <property type="evidence" value="ECO:0007669"/>
    <property type="project" value="UniProtKB-SubCell"/>
</dbReference>
<feature type="transmembrane region" description="Helical" evidence="18">
    <location>
        <begin position="520"/>
        <end position="538"/>
    </location>
</feature>
<keyword evidence="7 18" id="KW-0812">Transmembrane</keyword>
<dbReference type="InterPro" id="IPR001750">
    <property type="entry name" value="ND/Mrp_TM"/>
</dbReference>
<feature type="transmembrane region" description="Helical" evidence="18">
    <location>
        <begin position="296"/>
        <end position="314"/>
    </location>
</feature>
<evidence type="ECO:0000256" key="3">
    <source>
        <dbReference type="ARBA" id="ARBA00012944"/>
    </source>
</evidence>
<evidence type="ECO:0000256" key="8">
    <source>
        <dbReference type="ARBA" id="ARBA00022792"/>
    </source>
</evidence>
<dbReference type="PANTHER" id="PTHR42829">
    <property type="entry name" value="NADH-UBIQUINONE OXIDOREDUCTASE CHAIN 5"/>
    <property type="match status" value="1"/>
</dbReference>
<dbReference type="GO" id="GO:0003954">
    <property type="term" value="F:NADH dehydrogenase activity"/>
    <property type="evidence" value="ECO:0007669"/>
    <property type="project" value="TreeGrafter"/>
</dbReference>
<dbReference type="GO" id="GO:0008137">
    <property type="term" value="F:NADH dehydrogenase (ubiquinone) activity"/>
    <property type="evidence" value="ECO:0007669"/>
    <property type="project" value="UniProtKB-EC"/>
</dbReference>
<comment type="catalytic activity">
    <reaction evidence="17">
        <text>a ubiquinone + NADH + 5 H(+)(in) = a ubiquinol + NAD(+) + 4 H(+)(out)</text>
        <dbReference type="Rhea" id="RHEA:29091"/>
        <dbReference type="Rhea" id="RHEA-COMP:9565"/>
        <dbReference type="Rhea" id="RHEA-COMP:9566"/>
        <dbReference type="ChEBI" id="CHEBI:15378"/>
        <dbReference type="ChEBI" id="CHEBI:16389"/>
        <dbReference type="ChEBI" id="CHEBI:17976"/>
        <dbReference type="ChEBI" id="CHEBI:57540"/>
        <dbReference type="ChEBI" id="CHEBI:57945"/>
        <dbReference type="EC" id="7.1.1.2"/>
    </reaction>
</comment>
<dbReference type="AlphaFoldDB" id="A0A8K1HZ92"/>
<name>A0A8K1HZ92_9HEMI</name>
<feature type="transmembrane region" description="Helical" evidence="18">
    <location>
        <begin position="335"/>
        <end position="353"/>
    </location>
</feature>
<evidence type="ECO:0000256" key="2">
    <source>
        <dbReference type="ARBA" id="ARBA00004448"/>
    </source>
</evidence>
<keyword evidence="14 21" id="KW-0496">Mitochondrion</keyword>
<evidence type="ECO:0000256" key="7">
    <source>
        <dbReference type="ARBA" id="ARBA00022692"/>
    </source>
</evidence>
<evidence type="ECO:0000256" key="16">
    <source>
        <dbReference type="ARBA" id="ARBA00031027"/>
    </source>
</evidence>
<evidence type="ECO:0000259" key="20">
    <source>
        <dbReference type="Pfam" id="PF06455"/>
    </source>
</evidence>
<organism evidence="21">
    <name type="scientific">Iolania perkinsi</name>
    <dbReference type="NCBI Taxonomy" id="2831208"/>
    <lineage>
        <taxon>Eukaryota</taxon>
        <taxon>Metazoa</taxon>
        <taxon>Ecdysozoa</taxon>
        <taxon>Arthropoda</taxon>
        <taxon>Hexapoda</taxon>
        <taxon>Insecta</taxon>
        <taxon>Pterygota</taxon>
        <taxon>Neoptera</taxon>
        <taxon>Paraneoptera</taxon>
        <taxon>Hemiptera</taxon>
        <taxon>Auchenorrhyncha</taxon>
        <taxon>Fulgoroidea</taxon>
        <taxon>Cixiidae</taxon>
        <taxon>Iolania</taxon>
    </lineage>
</organism>
<dbReference type="InterPro" id="IPR003945">
    <property type="entry name" value="NU5C-like"/>
</dbReference>
<comment type="subcellular location">
    <subcellularLocation>
        <location evidence="2">Mitochondrion inner membrane</location>
        <topology evidence="2">Multi-pass membrane protein</topology>
    </subcellularLocation>
</comment>
<evidence type="ECO:0000256" key="1">
    <source>
        <dbReference type="ARBA" id="ARBA00003257"/>
    </source>
</evidence>
<keyword evidence="5" id="KW-0813">Transport</keyword>
<feature type="domain" description="NADH:quinone oxidoreductase/Mrp antiporter transmembrane" evidence="19">
    <location>
        <begin position="106"/>
        <end position="381"/>
    </location>
</feature>
<feature type="transmembrane region" description="Helical" evidence="18">
    <location>
        <begin position="268"/>
        <end position="290"/>
    </location>
</feature>
<feature type="transmembrane region" description="Helical" evidence="18">
    <location>
        <begin position="174"/>
        <end position="194"/>
    </location>
</feature>
<keyword evidence="11 18" id="KW-1133">Transmembrane helix</keyword>
<evidence type="ECO:0000256" key="6">
    <source>
        <dbReference type="ARBA" id="ARBA00022660"/>
    </source>
</evidence>
<dbReference type="GO" id="GO:0042773">
    <property type="term" value="P:ATP synthesis coupled electron transport"/>
    <property type="evidence" value="ECO:0007669"/>
    <property type="project" value="InterPro"/>
</dbReference>
<keyword evidence="6" id="KW-0679">Respiratory chain</keyword>
<proteinExistence type="predicted"/>
<sequence>MLFCLNFFFFFFFFFLLFFFFSIYMYMFDLTYFFEWLFYMNNSCCFTCLFMFDWISLIFMSFVFLISGCVLLYSLEYMSGDLNIIRFFFLVFFFILSMVFLILMPDLICLLLGWDGLGLVSYALVIYYQNSISLSSGLLTLITNRFGDVALIFSIGWCFNFGCFHYFYLMFVDLNFYSLMVFIFIIFACLTSSAQIPFSAWLPAAMAAPTPVSSLVHSSTLVTAGVYLMIRFNFFLVNYFSFFIMFISLCTIFMSGLSAFFENDLKKIIAFSTLNQLGFMFFCLSIGSLYLSFVHLLIHAVFKSLLFLCCGFYIHSFNGVQDIRFMGNLSIQSPFVSSCFIVSLLSLCGFPFLSGFYSSDFILEMVILMEVNFFFFFFFFFSLGFTFIYTFRLLYNLFFGSCFFLGYLSLKEMNLMSFSLFILFFFSIISGSLIFWFFNSFFFYIFDYYYKFITFLLFFFFFFLFFNFLSGYFFFNYGFFSMFFSLMWFIPFFSSSFFLFNFFNFSGYLFMLVDLGWTEYLSSSLIINSLGFFSSFLSRVYMNSFSLYYFFFFFFFFFMMIF</sequence>
<feature type="transmembrane region" description="Helical" evidence="18">
    <location>
        <begin position="452"/>
        <end position="475"/>
    </location>
</feature>
<reference evidence="21" key="1">
    <citation type="journal article" date="2021" name="Mitochondrial DNA Part B Resour">
        <title>The complete mitochondrial genome and phylogenetic analysis of the Hawaiian planthoppers Iolania perkinsi and Oliarus cf filicicola (Hemiptera: Cixiidae).</title>
        <authorList>
            <person name="Chong R.A."/>
            <person name="Steck M."/>
            <person name="Porter M.L."/>
        </authorList>
    </citation>
    <scope>NUCLEOTIDE SEQUENCE</scope>
    <source>
        <tissue evidence="21">Hind limbs</tissue>
    </source>
</reference>
<accession>A0A8K1HZ92</accession>
<geneLocation type="mitochondrion" evidence="21"/>
<evidence type="ECO:0000256" key="17">
    <source>
        <dbReference type="ARBA" id="ARBA00049551"/>
    </source>
</evidence>
<feature type="transmembrane region" description="Helical" evidence="18">
    <location>
        <begin position="120"/>
        <end position="142"/>
    </location>
</feature>
<evidence type="ECO:0000256" key="14">
    <source>
        <dbReference type="ARBA" id="ARBA00023128"/>
    </source>
</evidence>
<feature type="transmembrane region" description="Helical" evidence="18">
    <location>
        <begin position="482"/>
        <end position="500"/>
    </location>
</feature>
<dbReference type="Pfam" id="PF00361">
    <property type="entry name" value="Proton_antipo_M"/>
    <property type="match status" value="1"/>
</dbReference>
<feature type="transmembrane region" description="Helical" evidence="18">
    <location>
        <begin position="87"/>
        <end position="114"/>
    </location>
</feature>
<feature type="transmembrane region" description="Helical" evidence="18">
    <location>
        <begin position="206"/>
        <end position="230"/>
    </location>
</feature>
<dbReference type="EC" id="7.1.1.2" evidence="3"/>
<evidence type="ECO:0000256" key="9">
    <source>
        <dbReference type="ARBA" id="ARBA00022967"/>
    </source>
</evidence>
<dbReference type="EMBL" id="MZ748292">
    <property type="protein sequence ID" value="UBS93998.1"/>
    <property type="molecule type" value="Genomic_DNA"/>
</dbReference>
<evidence type="ECO:0000256" key="10">
    <source>
        <dbReference type="ARBA" id="ARBA00022982"/>
    </source>
</evidence>
<keyword evidence="15 18" id="KW-0472">Membrane</keyword>
<evidence type="ECO:0000256" key="5">
    <source>
        <dbReference type="ARBA" id="ARBA00022448"/>
    </source>
</evidence>
<keyword evidence="8" id="KW-0999">Mitochondrion inner membrane</keyword>
<dbReference type="PRINTS" id="PR01434">
    <property type="entry name" value="NADHDHGNASE5"/>
</dbReference>
<feature type="transmembrane region" description="Helical" evidence="18">
    <location>
        <begin position="236"/>
        <end position="261"/>
    </location>
</feature>
<feature type="transmembrane region" description="Helical" evidence="18">
    <location>
        <begin position="149"/>
        <end position="168"/>
    </location>
</feature>
<feature type="transmembrane region" description="Helical" evidence="18">
    <location>
        <begin position="373"/>
        <end position="406"/>
    </location>
</feature>
<feature type="domain" description="NADH dehydrogenase subunit 5 C-terminal" evidence="20">
    <location>
        <begin position="389"/>
        <end position="562"/>
    </location>
</feature>
<dbReference type="PANTHER" id="PTHR42829:SF2">
    <property type="entry name" value="NADH-UBIQUINONE OXIDOREDUCTASE CHAIN 5"/>
    <property type="match status" value="1"/>
</dbReference>